<proteinExistence type="predicted"/>
<dbReference type="Pfam" id="PF03881">
    <property type="entry name" value="Fructosamin_kin"/>
    <property type="match status" value="1"/>
</dbReference>
<accession>A0AAE0NUR9</accession>
<sequence>MSLELPLLLERSKVASPPYIGDFRVDPSVLSQFPSGTKVISAHHFGQSAWTVTARLLLSLPNGTKERFFIKSAPGSHGRTMMEGEFNAMSELYNSAPDFVPKPHSWGKYNAAEPEAYYFLAEYIEMHEGMPDPDKLCSRLARLHRESKSPTGQFGFHVTTCQGRIPQLVEWESSWTTFFIKLLQNVISQDFEVNGHWNDMETVGKQFIDRVIPRLLDALVEGGRVVKPSLIHGDLWEGNSGTSLDNGNIYVFDAACFYAHHEMDVADWRCNYNKISDPIYTDTYNLYNKRSEPRKEWEDRNRLYSVYYNVIYSVNHTTSGTAVRQQAYSDMYYLIDKYAPFEQNEGPPRIEKDQMAVLPSEKNHNLAAASDVDSDSE</sequence>
<evidence type="ECO:0000256" key="1">
    <source>
        <dbReference type="ARBA" id="ARBA00011961"/>
    </source>
</evidence>
<keyword evidence="5" id="KW-1185">Reference proteome</keyword>
<dbReference type="Gene3D" id="3.90.1200.10">
    <property type="match status" value="1"/>
</dbReference>
<reference evidence="4" key="2">
    <citation type="submission" date="2023-07" db="EMBL/GenBank/DDBJ databases">
        <authorList>
            <consortium name="Lawrence Berkeley National Laboratory"/>
            <person name="Haridas S."/>
            <person name="Hensen N."/>
            <person name="Bonometti L."/>
            <person name="Westerberg I."/>
            <person name="Brannstrom I.O."/>
            <person name="Guillou S."/>
            <person name="Cros-Aarteil S."/>
            <person name="Calhoun S."/>
            <person name="Kuo A."/>
            <person name="Mondo S."/>
            <person name="Pangilinan J."/>
            <person name="Riley R."/>
            <person name="LaButti K."/>
            <person name="Andreopoulos B."/>
            <person name="Lipzen A."/>
            <person name="Chen C."/>
            <person name="Yanf M."/>
            <person name="Daum C."/>
            <person name="Ng V."/>
            <person name="Clum A."/>
            <person name="Steindorff A."/>
            <person name="Ohm R."/>
            <person name="Martin F."/>
            <person name="Silar P."/>
            <person name="Natvig D."/>
            <person name="Lalanne C."/>
            <person name="Gautier V."/>
            <person name="Ament-velasquez S.L."/>
            <person name="Kruys A."/>
            <person name="Hutchinson M.I."/>
            <person name="Powell A.J."/>
            <person name="Barry K."/>
            <person name="Miller A.N."/>
            <person name="Grigoriev I.V."/>
            <person name="Debuchy R."/>
            <person name="Gladieux P."/>
            <person name="Thoren M.H."/>
            <person name="Johannesson H."/>
        </authorList>
    </citation>
    <scope>NUCLEOTIDE SEQUENCE</scope>
    <source>
        <strain evidence="4">FGSC 1904</strain>
    </source>
</reference>
<evidence type="ECO:0000256" key="2">
    <source>
        <dbReference type="ARBA" id="ARBA00048655"/>
    </source>
</evidence>
<dbReference type="PANTHER" id="PTHR12149">
    <property type="entry name" value="FRUCTOSAMINE 3 KINASE-RELATED PROTEIN"/>
    <property type="match status" value="1"/>
</dbReference>
<dbReference type="Proteomes" id="UP001281003">
    <property type="component" value="Unassembled WGS sequence"/>
</dbReference>
<dbReference type="EC" id="2.7.1.172" evidence="1"/>
<keyword evidence="4" id="KW-0808">Transferase</keyword>
<comment type="caution">
    <text evidence="4">The sequence shown here is derived from an EMBL/GenBank/DDBJ whole genome shotgun (WGS) entry which is preliminary data.</text>
</comment>
<keyword evidence="4" id="KW-0418">Kinase</keyword>
<evidence type="ECO:0000313" key="4">
    <source>
        <dbReference type="EMBL" id="KAK3388077.1"/>
    </source>
</evidence>
<dbReference type="InterPro" id="IPR011009">
    <property type="entry name" value="Kinase-like_dom_sf"/>
</dbReference>
<organism evidence="4 5">
    <name type="scientific">Sordaria brevicollis</name>
    <dbReference type="NCBI Taxonomy" id="83679"/>
    <lineage>
        <taxon>Eukaryota</taxon>
        <taxon>Fungi</taxon>
        <taxon>Dikarya</taxon>
        <taxon>Ascomycota</taxon>
        <taxon>Pezizomycotina</taxon>
        <taxon>Sordariomycetes</taxon>
        <taxon>Sordariomycetidae</taxon>
        <taxon>Sordariales</taxon>
        <taxon>Sordariaceae</taxon>
        <taxon>Sordaria</taxon>
    </lineage>
</organism>
<dbReference type="GO" id="GO:0102193">
    <property type="term" value="F:protein-ribulosamine 3-kinase activity"/>
    <property type="evidence" value="ECO:0007669"/>
    <property type="project" value="UniProtKB-EC"/>
</dbReference>
<evidence type="ECO:0000256" key="3">
    <source>
        <dbReference type="SAM" id="MobiDB-lite"/>
    </source>
</evidence>
<reference evidence="4" key="1">
    <citation type="journal article" date="2023" name="Mol. Phylogenet. Evol.">
        <title>Genome-scale phylogeny and comparative genomics of the fungal order Sordariales.</title>
        <authorList>
            <person name="Hensen N."/>
            <person name="Bonometti L."/>
            <person name="Westerberg I."/>
            <person name="Brannstrom I.O."/>
            <person name="Guillou S."/>
            <person name="Cros-Aarteil S."/>
            <person name="Calhoun S."/>
            <person name="Haridas S."/>
            <person name="Kuo A."/>
            <person name="Mondo S."/>
            <person name="Pangilinan J."/>
            <person name="Riley R."/>
            <person name="LaButti K."/>
            <person name="Andreopoulos B."/>
            <person name="Lipzen A."/>
            <person name="Chen C."/>
            <person name="Yan M."/>
            <person name="Daum C."/>
            <person name="Ng V."/>
            <person name="Clum A."/>
            <person name="Steindorff A."/>
            <person name="Ohm R.A."/>
            <person name="Martin F."/>
            <person name="Silar P."/>
            <person name="Natvig D.O."/>
            <person name="Lalanne C."/>
            <person name="Gautier V."/>
            <person name="Ament-Velasquez S.L."/>
            <person name="Kruys A."/>
            <person name="Hutchinson M.I."/>
            <person name="Powell A.J."/>
            <person name="Barry K."/>
            <person name="Miller A.N."/>
            <person name="Grigoriev I.V."/>
            <person name="Debuchy R."/>
            <person name="Gladieux P."/>
            <person name="Hiltunen Thoren M."/>
            <person name="Johannesson H."/>
        </authorList>
    </citation>
    <scope>NUCLEOTIDE SEQUENCE</scope>
    <source>
        <strain evidence="4">FGSC 1904</strain>
    </source>
</reference>
<protein>
    <recommendedName>
        <fullName evidence="1">protein-ribulosamine 3-kinase</fullName>
        <ecNumber evidence="1">2.7.1.172</ecNumber>
    </recommendedName>
</protein>
<evidence type="ECO:0000313" key="5">
    <source>
        <dbReference type="Proteomes" id="UP001281003"/>
    </source>
</evidence>
<dbReference type="PANTHER" id="PTHR12149:SF8">
    <property type="entry name" value="PROTEIN-RIBULOSAMINE 3-KINASE"/>
    <property type="match status" value="1"/>
</dbReference>
<gene>
    <name evidence="4" type="ORF">B0T20DRAFT_427032</name>
</gene>
<dbReference type="GO" id="GO:0016301">
    <property type="term" value="F:kinase activity"/>
    <property type="evidence" value="ECO:0007669"/>
    <property type="project" value="UniProtKB-KW"/>
</dbReference>
<comment type="catalytic activity">
    <reaction evidence="2">
        <text>N(6)-D-ribulosyl-L-lysyl-[protein] + ATP = N(6)-(3-O-phospho-D-ribulosyl)-L-lysyl-[protein] + ADP + H(+)</text>
        <dbReference type="Rhea" id="RHEA:48432"/>
        <dbReference type="Rhea" id="RHEA-COMP:12103"/>
        <dbReference type="Rhea" id="RHEA-COMP:12104"/>
        <dbReference type="ChEBI" id="CHEBI:15378"/>
        <dbReference type="ChEBI" id="CHEBI:30616"/>
        <dbReference type="ChEBI" id="CHEBI:90418"/>
        <dbReference type="ChEBI" id="CHEBI:90420"/>
        <dbReference type="ChEBI" id="CHEBI:456216"/>
        <dbReference type="EC" id="2.7.1.172"/>
    </reaction>
    <physiologicalReaction direction="left-to-right" evidence="2">
        <dbReference type="Rhea" id="RHEA:48433"/>
    </physiologicalReaction>
</comment>
<name>A0AAE0NUR9_SORBR</name>
<feature type="region of interest" description="Disordered" evidence="3">
    <location>
        <begin position="358"/>
        <end position="377"/>
    </location>
</feature>
<dbReference type="EMBL" id="JAUTDP010000018">
    <property type="protein sequence ID" value="KAK3388077.1"/>
    <property type="molecule type" value="Genomic_DNA"/>
</dbReference>
<dbReference type="AlphaFoldDB" id="A0AAE0NUR9"/>
<dbReference type="InterPro" id="IPR016477">
    <property type="entry name" value="Fructo-/Ketosamine-3-kinase"/>
</dbReference>
<dbReference type="SUPFAM" id="SSF56112">
    <property type="entry name" value="Protein kinase-like (PK-like)"/>
    <property type="match status" value="1"/>
</dbReference>